<comment type="similarity">
    <text evidence="2">Belongs to the MnmG family.</text>
</comment>
<dbReference type="PANTHER" id="PTHR11806">
    <property type="entry name" value="GLUCOSE INHIBITED DIVISION PROTEIN A"/>
    <property type="match status" value="1"/>
</dbReference>
<dbReference type="InterPro" id="IPR036188">
    <property type="entry name" value="FAD/NAD-bd_sf"/>
</dbReference>
<reference evidence="7 8" key="1">
    <citation type="journal article" date="2016" name="Genome Biol. Evol.">
        <title>Divergent and convergent evolution of fungal pathogenicity.</title>
        <authorList>
            <person name="Shang Y."/>
            <person name="Xiao G."/>
            <person name="Zheng P."/>
            <person name="Cen K."/>
            <person name="Zhan S."/>
            <person name="Wang C."/>
        </authorList>
    </citation>
    <scope>NUCLEOTIDE SEQUENCE [LARGE SCALE GENOMIC DNA]</scope>
    <source>
        <strain evidence="7 8">RCEF 264</strain>
    </source>
</reference>
<dbReference type="Pfam" id="PF13932">
    <property type="entry name" value="SAM_GIDA_C"/>
    <property type="match status" value="1"/>
</dbReference>
<dbReference type="GO" id="GO:0050660">
    <property type="term" value="F:flavin adenine dinucleotide binding"/>
    <property type="evidence" value="ECO:0007669"/>
    <property type="project" value="InterPro"/>
</dbReference>
<comment type="cofactor">
    <cofactor evidence="1">
        <name>FAD</name>
        <dbReference type="ChEBI" id="CHEBI:57692"/>
    </cofactor>
</comment>
<dbReference type="InterPro" id="IPR044920">
    <property type="entry name" value="MnmG_C_subdom_sf"/>
</dbReference>
<dbReference type="AlphaFoldDB" id="A0A167QR24"/>
<sequence length="199" mass="21754">MFTSRSEFRISARFDNADTRLTARGRDWGVMRTGLDVLRLPGVGSVDNLVARFAAAGARAGADLPLPLDPRTLLHDFPAHIRRRVEIHAQYAPYEARQHMEQVRVARDAALRLPTDLDYDRVVGLSIVEKAVLQATRPETLAQARRLEGVTPAACVKLLAYVRRETPGSSSGGGVPGNVDQAVDDDMETLNAEARAADL</sequence>
<dbReference type="Gene3D" id="1.10.150.570">
    <property type="entry name" value="GidA associated domain, C-terminal subdomain"/>
    <property type="match status" value="1"/>
</dbReference>
<name>A0A167QR24_9HYPO</name>
<proteinExistence type="inferred from homology"/>
<keyword evidence="3" id="KW-0285">Flavoprotein</keyword>
<dbReference type="FunFam" id="1.10.150.570:FF:000001">
    <property type="entry name" value="tRNA uridine 5-carboxymethylaminomethyl modification enzyme MnmG"/>
    <property type="match status" value="1"/>
</dbReference>
<dbReference type="Gene3D" id="3.50.50.60">
    <property type="entry name" value="FAD/NAD(P)-binding domain"/>
    <property type="match status" value="1"/>
</dbReference>
<feature type="region of interest" description="Disordered" evidence="5">
    <location>
        <begin position="166"/>
        <end position="199"/>
    </location>
</feature>
<accession>A0A167QR24</accession>
<comment type="caution">
    <text evidence="7">The sequence shown here is derived from an EMBL/GenBank/DDBJ whole genome shotgun (WGS) entry which is preliminary data.</text>
</comment>
<feature type="domain" description="tRNA uridine 5-carboxymethylaminomethyl modification enzyme C-terminal subdomain" evidence="6">
    <location>
        <begin position="89"/>
        <end position="160"/>
    </location>
</feature>
<evidence type="ECO:0000256" key="5">
    <source>
        <dbReference type="SAM" id="MobiDB-lite"/>
    </source>
</evidence>
<evidence type="ECO:0000256" key="4">
    <source>
        <dbReference type="ARBA" id="ARBA00022827"/>
    </source>
</evidence>
<evidence type="ECO:0000313" key="7">
    <source>
        <dbReference type="EMBL" id="OAA57869.1"/>
    </source>
</evidence>
<gene>
    <name evidence="7" type="ORF">SPI_06754</name>
</gene>
<dbReference type="GO" id="GO:0070899">
    <property type="term" value="P:mitochondrial tRNA wobble uridine modification"/>
    <property type="evidence" value="ECO:0007669"/>
    <property type="project" value="UniProtKB-ARBA"/>
</dbReference>
<dbReference type="InterPro" id="IPR026904">
    <property type="entry name" value="MnmG_C"/>
</dbReference>
<dbReference type="GO" id="GO:0005739">
    <property type="term" value="C:mitochondrion"/>
    <property type="evidence" value="ECO:0007669"/>
    <property type="project" value="GOC"/>
</dbReference>
<dbReference type="STRING" id="1081102.A0A167QR24"/>
<dbReference type="EMBL" id="AZHD01000013">
    <property type="protein sequence ID" value="OAA57869.1"/>
    <property type="molecule type" value="Genomic_DNA"/>
</dbReference>
<organism evidence="7 8">
    <name type="scientific">Niveomyces insectorum RCEF 264</name>
    <dbReference type="NCBI Taxonomy" id="1081102"/>
    <lineage>
        <taxon>Eukaryota</taxon>
        <taxon>Fungi</taxon>
        <taxon>Dikarya</taxon>
        <taxon>Ascomycota</taxon>
        <taxon>Pezizomycotina</taxon>
        <taxon>Sordariomycetes</taxon>
        <taxon>Hypocreomycetidae</taxon>
        <taxon>Hypocreales</taxon>
        <taxon>Cordycipitaceae</taxon>
        <taxon>Niveomyces</taxon>
    </lineage>
</organism>
<evidence type="ECO:0000259" key="6">
    <source>
        <dbReference type="SMART" id="SM01228"/>
    </source>
</evidence>
<dbReference type="OrthoDB" id="10266265at2759"/>
<dbReference type="GO" id="GO:0030488">
    <property type="term" value="P:tRNA methylation"/>
    <property type="evidence" value="ECO:0007669"/>
    <property type="project" value="TreeGrafter"/>
</dbReference>
<evidence type="ECO:0000313" key="8">
    <source>
        <dbReference type="Proteomes" id="UP000076874"/>
    </source>
</evidence>
<evidence type="ECO:0000256" key="3">
    <source>
        <dbReference type="ARBA" id="ARBA00022630"/>
    </source>
</evidence>
<dbReference type="InterPro" id="IPR047001">
    <property type="entry name" value="MnmG_C_subdom"/>
</dbReference>
<dbReference type="SMART" id="SM01228">
    <property type="entry name" value="GIDA_assoc_3"/>
    <property type="match status" value="1"/>
</dbReference>
<protein>
    <submittedName>
        <fullName evidence="7">Mitochondrial translation optimization protein</fullName>
    </submittedName>
</protein>
<evidence type="ECO:0000256" key="1">
    <source>
        <dbReference type="ARBA" id="ARBA00001974"/>
    </source>
</evidence>
<dbReference type="InterPro" id="IPR002218">
    <property type="entry name" value="MnmG-rel"/>
</dbReference>
<keyword evidence="8" id="KW-1185">Reference proteome</keyword>
<evidence type="ECO:0000256" key="2">
    <source>
        <dbReference type="ARBA" id="ARBA00007653"/>
    </source>
</evidence>
<keyword evidence="4" id="KW-0274">FAD</keyword>
<dbReference type="PANTHER" id="PTHR11806:SF0">
    <property type="entry name" value="PROTEIN MTO1 HOMOLOG, MITOCHONDRIAL"/>
    <property type="match status" value="1"/>
</dbReference>
<dbReference type="Proteomes" id="UP000076874">
    <property type="component" value="Unassembled WGS sequence"/>
</dbReference>